<dbReference type="GO" id="GO:0005506">
    <property type="term" value="F:iron ion binding"/>
    <property type="evidence" value="ECO:0007669"/>
    <property type="project" value="InterPro"/>
</dbReference>
<dbReference type="CTD" id="6757032"/>
<keyword evidence="9" id="KW-1185">Reference proteome</keyword>
<protein>
    <recommendedName>
        <fullName evidence="7">Fe2OG dioxygenase domain-containing protein</fullName>
    </recommendedName>
</protein>
<organism evidence="8 9">
    <name type="scientific">Trichoplax adhaerens</name>
    <name type="common">Trichoplax reptans</name>
    <dbReference type="NCBI Taxonomy" id="10228"/>
    <lineage>
        <taxon>Eukaryota</taxon>
        <taxon>Metazoa</taxon>
        <taxon>Placozoa</taxon>
        <taxon>Uniplacotomia</taxon>
        <taxon>Trichoplacea</taxon>
        <taxon>Trichoplacidae</taxon>
        <taxon>Trichoplax</taxon>
    </lineage>
</organism>
<comment type="cofactor">
    <cofactor evidence="1">
        <name>L-ascorbate</name>
        <dbReference type="ChEBI" id="CHEBI:38290"/>
    </cofactor>
</comment>
<sequence length="300" mass="33719">MDNYYRMSDPKDEFIVKNIQISMLSRKKKGSKTRTVLKTLKVMDNASLVNQQATARYQKIRELCIGNENLPAKSSGHHLKCYYFYPSSKTRFMPYAIEEMSRDPLIILYHNLTSNAEMESLKALAAKQLQPAGVYHTTSADNRNLEGYTRIAKMAFILDEESAVASAITQRLQDVTGLNMNFSEPLQVINYGIAGQYTPHYDTFPAKSGDRSHPSHDRLATAILYLSDVERGGATVFTNINVRVLPRKGNVIIWYNYLPDGNLHPGTLHAGCPVLVGSKWIANKWIQSKGQMLQSPRNGG</sequence>
<dbReference type="RefSeq" id="XP_002115819.1">
    <property type="nucleotide sequence ID" value="XM_002115783.1"/>
</dbReference>
<feature type="domain" description="Fe2OG dioxygenase" evidence="7">
    <location>
        <begin position="181"/>
        <end position="288"/>
    </location>
</feature>
<keyword evidence="6" id="KW-0408">Iron</keyword>
<accession>B3S6S2</accession>
<dbReference type="GO" id="GO:0004656">
    <property type="term" value="F:procollagen-proline 4-dioxygenase activity"/>
    <property type="evidence" value="ECO:0000318"/>
    <property type="project" value="GO_Central"/>
</dbReference>
<dbReference type="InterPro" id="IPR045054">
    <property type="entry name" value="P4HA-like"/>
</dbReference>
<dbReference type="KEGG" id="tad:TRIADDRAFT_59908"/>
<dbReference type="PhylomeDB" id="B3S6S2"/>
<dbReference type="eggNOG" id="KOG1591">
    <property type="taxonomic scope" value="Eukaryota"/>
</dbReference>
<dbReference type="SMART" id="SM00702">
    <property type="entry name" value="P4Hc"/>
    <property type="match status" value="1"/>
</dbReference>
<dbReference type="GeneID" id="6757032"/>
<evidence type="ECO:0000256" key="4">
    <source>
        <dbReference type="ARBA" id="ARBA00022964"/>
    </source>
</evidence>
<gene>
    <name evidence="8" type="ORF">TRIADDRAFT_59908</name>
</gene>
<dbReference type="FunFam" id="2.60.120.620:FF:000011">
    <property type="entry name" value="Prolyl alpha subunit"/>
    <property type="match status" value="1"/>
</dbReference>
<reference evidence="8 9" key="1">
    <citation type="journal article" date="2008" name="Nature">
        <title>The Trichoplax genome and the nature of placozoans.</title>
        <authorList>
            <person name="Srivastava M."/>
            <person name="Begovic E."/>
            <person name="Chapman J."/>
            <person name="Putnam N.H."/>
            <person name="Hellsten U."/>
            <person name="Kawashima T."/>
            <person name="Kuo A."/>
            <person name="Mitros T."/>
            <person name="Salamov A."/>
            <person name="Carpenter M.L."/>
            <person name="Signorovitch A.Y."/>
            <person name="Moreno M.A."/>
            <person name="Kamm K."/>
            <person name="Grimwood J."/>
            <person name="Schmutz J."/>
            <person name="Shapiro H."/>
            <person name="Grigoriev I.V."/>
            <person name="Buss L.W."/>
            <person name="Schierwater B."/>
            <person name="Dellaporta S.L."/>
            <person name="Rokhsar D.S."/>
        </authorList>
    </citation>
    <scope>NUCLEOTIDE SEQUENCE [LARGE SCALE GENOMIC DNA]</scope>
    <source>
        <strain evidence="8 9">Grell-BS-1999</strain>
    </source>
</reference>
<keyword evidence="3" id="KW-0847">Vitamin C</keyword>
<dbReference type="Pfam" id="PF13640">
    <property type="entry name" value="2OG-FeII_Oxy_3"/>
    <property type="match status" value="1"/>
</dbReference>
<dbReference type="InParanoid" id="B3S6S2"/>
<keyword evidence="5" id="KW-0560">Oxidoreductase</keyword>
<dbReference type="GO" id="GO:0031418">
    <property type="term" value="F:L-ascorbic acid binding"/>
    <property type="evidence" value="ECO:0007669"/>
    <property type="project" value="UniProtKB-KW"/>
</dbReference>
<dbReference type="GO" id="GO:0005783">
    <property type="term" value="C:endoplasmic reticulum"/>
    <property type="evidence" value="ECO:0000318"/>
    <property type="project" value="GO_Central"/>
</dbReference>
<dbReference type="PANTHER" id="PTHR10869:SF244">
    <property type="entry name" value="PROLYL 4-HYDROXYLASE SUBUNIT ALPHA-2"/>
    <property type="match status" value="1"/>
</dbReference>
<dbReference type="OMA" id="AVFFSYE"/>
<evidence type="ECO:0000256" key="1">
    <source>
        <dbReference type="ARBA" id="ARBA00001961"/>
    </source>
</evidence>
<keyword evidence="4" id="KW-0223">Dioxygenase</keyword>
<dbReference type="Proteomes" id="UP000009022">
    <property type="component" value="Unassembled WGS sequence"/>
</dbReference>
<dbReference type="Gene3D" id="2.60.120.620">
    <property type="entry name" value="q2cbj1_9rhob like domain"/>
    <property type="match status" value="1"/>
</dbReference>
<evidence type="ECO:0000259" key="7">
    <source>
        <dbReference type="PROSITE" id="PS51471"/>
    </source>
</evidence>
<dbReference type="PANTHER" id="PTHR10869">
    <property type="entry name" value="PROLYL 4-HYDROXYLASE ALPHA SUBUNIT"/>
    <property type="match status" value="1"/>
</dbReference>
<evidence type="ECO:0000256" key="3">
    <source>
        <dbReference type="ARBA" id="ARBA00022896"/>
    </source>
</evidence>
<proteinExistence type="predicted"/>
<evidence type="ECO:0000256" key="6">
    <source>
        <dbReference type="ARBA" id="ARBA00023004"/>
    </source>
</evidence>
<dbReference type="InterPro" id="IPR044862">
    <property type="entry name" value="Pro_4_hyd_alph_FE2OG_OXY"/>
</dbReference>
<dbReference type="InterPro" id="IPR006620">
    <property type="entry name" value="Pro_4_hyd_alph"/>
</dbReference>
<dbReference type="PROSITE" id="PS51471">
    <property type="entry name" value="FE2OG_OXY"/>
    <property type="match status" value="1"/>
</dbReference>
<dbReference type="InterPro" id="IPR005123">
    <property type="entry name" value="Oxoglu/Fe-dep_dioxygenase_dom"/>
</dbReference>
<dbReference type="AlphaFoldDB" id="B3S6S2"/>
<evidence type="ECO:0000256" key="5">
    <source>
        <dbReference type="ARBA" id="ARBA00023002"/>
    </source>
</evidence>
<dbReference type="HOGENOM" id="CLU_058132_4_0_1"/>
<evidence type="ECO:0000313" key="9">
    <source>
        <dbReference type="Proteomes" id="UP000009022"/>
    </source>
</evidence>
<dbReference type="EMBL" id="DS985252">
    <property type="protein sequence ID" value="EDV21671.1"/>
    <property type="molecule type" value="Genomic_DNA"/>
</dbReference>
<name>B3S6S2_TRIAD</name>
<evidence type="ECO:0000256" key="2">
    <source>
        <dbReference type="ARBA" id="ARBA00022723"/>
    </source>
</evidence>
<evidence type="ECO:0000313" key="8">
    <source>
        <dbReference type="EMBL" id="EDV21671.1"/>
    </source>
</evidence>
<dbReference type="OrthoDB" id="420380at2759"/>
<keyword evidence="2" id="KW-0479">Metal-binding</keyword>
<dbReference type="STRING" id="10228.B3S6S2"/>